<dbReference type="FunFam" id="1.10.3730.20:FF:000001">
    <property type="entry name" value="Quaternary ammonium compound resistance transporter SugE"/>
    <property type="match status" value="1"/>
</dbReference>
<sequence length="105" mass="11328">MKWIMLIIAGLLETGWAVGLKYSYGFTKPIPSIFTIAGMIASFFFLSLALKNLPLGTAYAIWTGIGTVGTVILGIILFKEPIDIIRLICIGFIVVGIVGLKVVSH</sequence>
<evidence type="ECO:0000313" key="9">
    <source>
        <dbReference type="EMBL" id="ACL76775.1"/>
    </source>
</evidence>
<evidence type="ECO:0000256" key="7">
    <source>
        <dbReference type="RuleBase" id="RU003942"/>
    </source>
</evidence>
<evidence type="ECO:0000256" key="1">
    <source>
        <dbReference type="ARBA" id="ARBA00004651"/>
    </source>
</evidence>
<feature type="transmembrane region" description="Helical" evidence="8">
    <location>
        <begin position="57"/>
        <end position="78"/>
    </location>
</feature>
<dbReference type="Gene3D" id="1.10.3730.20">
    <property type="match status" value="1"/>
</dbReference>
<evidence type="ECO:0000256" key="4">
    <source>
        <dbReference type="ARBA" id="ARBA00022692"/>
    </source>
</evidence>
<dbReference type="KEGG" id="cce:Ccel_2446"/>
<feature type="transmembrane region" description="Helical" evidence="8">
    <location>
        <begin position="84"/>
        <end position="103"/>
    </location>
</feature>
<dbReference type="GO" id="GO:0022857">
    <property type="term" value="F:transmembrane transporter activity"/>
    <property type="evidence" value="ECO:0007669"/>
    <property type="project" value="InterPro"/>
</dbReference>
<keyword evidence="5 8" id="KW-1133">Transmembrane helix</keyword>
<dbReference type="EMBL" id="CP001348">
    <property type="protein sequence ID" value="ACL76775.1"/>
    <property type="molecule type" value="Genomic_DNA"/>
</dbReference>
<protein>
    <submittedName>
        <fullName evidence="9">Small multidrug resistance protein</fullName>
    </submittedName>
</protein>
<dbReference type="PANTHER" id="PTHR30561">
    <property type="entry name" value="SMR FAMILY PROTON-DEPENDENT DRUG EFFLUX TRANSPORTER SUGE"/>
    <property type="match status" value="1"/>
</dbReference>
<dbReference type="Proteomes" id="UP000001349">
    <property type="component" value="Chromosome"/>
</dbReference>
<evidence type="ECO:0000256" key="6">
    <source>
        <dbReference type="ARBA" id="ARBA00023136"/>
    </source>
</evidence>
<comment type="subcellular location">
    <subcellularLocation>
        <location evidence="1 7">Cell membrane</location>
        <topology evidence="1 7">Multi-pass membrane protein</topology>
    </subcellularLocation>
</comment>
<name>B8I610_RUMCH</name>
<evidence type="ECO:0000256" key="5">
    <source>
        <dbReference type="ARBA" id="ARBA00022989"/>
    </source>
</evidence>
<dbReference type="HOGENOM" id="CLU_133067_1_2_9"/>
<keyword evidence="6 8" id="KW-0472">Membrane</keyword>
<dbReference type="Pfam" id="PF00893">
    <property type="entry name" value="Multi_Drug_Res"/>
    <property type="match status" value="1"/>
</dbReference>
<evidence type="ECO:0000256" key="8">
    <source>
        <dbReference type="SAM" id="Phobius"/>
    </source>
</evidence>
<keyword evidence="2" id="KW-0813">Transport</keyword>
<dbReference type="InterPro" id="IPR037185">
    <property type="entry name" value="EmrE-like"/>
</dbReference>
<dbReference type="OrthoDB" id="21828at2"/>
<dbReference type="InterPro" id="IPR045324">
    <property type="entry name" value="Small_multidrug_res"/>
</dbReference>
<feature type="transmembrane region" description="Helical" evidence="8">
    <location>
        <begin position="33"/>
        <end position="50"/>
    </location>
</feature>
<dbReference type="eggNOG" id="COG2076">
    <property type="taxonomic scope" value="Bacteria"/>
</dbReference>
<keyword evidence="10" id="KW-1185">Reference proteome</keyword>
<organism evidence="9 10">
    <name type="scientific">Ruminiclostridium cellulolyticum (strain ATCC 35319 / DSM 5812 / JCM 6584 / H10)</name>
    <name type="common">Clostridium cellulolyticum</name>
    <dbReference type="NCBI Taxonomy" id="394503"/>
    <lineage>
        <taxon>Bacteria</taxon>
        <taxon>Bacillati</taxon>
        <taxon>Bacillota</taxon>
        <taxon>Clostridia</taxon>
        <taxon>Eubacteriales</taxon>
        <taxon>Oscillospiraceae</taxon>
        <taxon>Ruminiclostridium</taxon>
    </lineage>
</organism>
<dbReference type="NCBIfam" id="NF008512">
    <property type="entry name" value="PRK11431.1"/>
    <property type="match status" value="1"/>
</dbReference>
<keyword evidence="3" id="KW-1003">Cell membrane</keyword>
<dbReference type="SUPFAM" id="SSF103481">
    <property type="entry name" value="Multidrug resistance efflux transporter EmrE"/>
    <property type="match status" value="1"/>
</dbReference>
<dbReference type="AlphaFoldDB" id="B8I610"/>
<dbReference type="PANTHER" id="PTHR30561:SF0">
    <property type="entry name" value="GUANIDINIUM EXPORTER"/>
    <property type="match status" value="1"/>
</dbReference>
<reference evidence="9 10" key="1">
    <citation type="submission" date="2009-01" db="EMBL/GenBank/DDBJ databases">
        <title>Complete sequence of Clostridium cellulolyticum H10.</title>
        <authorList>
            <consortium name="US DOE Joint Genome Institute"/>
            <person name="Lucas S."/>
            <person name="Copeland A."/>
            <person name="Lapidus A."/>
            <person name="Glavina del Rio T."/>
            <person name="Dalin E."/>
            <person name="Tice H."/>
            <person name="Bruce D."/>
            <person name="Goodwin L."/>
            <person name="Pitluck S."/>
            <person name="Chertkov O."/>
            <person name="Saunders E."/>
            <person name="Brettin T."/>
            <person name="Detter J.C."/>
            <person name="Han C."/>
            <person name="Larimer F."/>
            <person name="Land M."/>
            <person name="Hauser L."/>
            <person name="Kyrpides N."/>
            <person name="Ivanova N."/>
            <person name="Zhou J."/>
            <person name="Richardson P."/>
        </authorList>
    </citation>
    <scope>NUCLEOTIDE SEQUENCE [LARGE SCALE GENOMIC DNA]</scope>
    <source>
        <strain evidence="10">ATCC 35319 / DSM 5812 / JCM 6584 / H10</strain>
    </source>
</reference>
<comment type="similarity">
    <text evidence="7">Belongs to the drug/metabolite transporter (DMT) superfamily. Small multidrug resistance (SMR) (TC 2.A.7.1) family.</text>
</comment>
<evidence type="ECO:0000256" key="3">
    <source>
        <dbReference type="ARBA" id="ARBA00022475"/>
    </source>
</evidence>
<gene>
    <name evidence="9" type="ordered locus">Ccel_2446</name>
</gene>
<proteinExistence type="inferred from homology"/>
<evidence type="ECO:0000256" key="2">
    <source>
        <dbReference type="ARBA" id="ARBA00022448"/>
    </source>
</evidence>
<accession>B8I610</accession>
<evidence type="ECO:0000313" key="10">
    <source>
        <dbReference type="Proteomes" id="UP000001349"/>
    </source>
</evidence>
<dbReference type="RefSeq" id="WP_015925864.1">
    <property type="nucleotide sequence ID" value="NC_011898.1"/>
</dbReference>
<dbReference type="GO" id="GO:0005886">
    <property type="term" value="C:plasma membrane"/>
    <property type="evidence" value="ECO:0007669"/>
    <property type="project" value="UniProtKB-SubCell"/>
</dbReference>
<dbReference type="InterPro" id="IPR000390">
    <property type="entry name" value="Small_drug/metabolite_transptr"/>
</dbReference>
<keyword evidence="4 7" id="KW-0812">Transmembrane</keyword>